<comment type="caution">
    <text evidence="6">The sequence shown here is derived from an EMBL/GenBank/DDBJ whole genome shotgun (WGS) entry which is preliminary data.</text>
</comment>
<gene>
    <name evidence="6" type="ORF">IF202_07305</name>
</gene>
<reference evidence="6 7" key="1">
    <citation type="submission" date="2020-09" db="EMBL/GenBank/DDBJ databases">
        <title>Marinomonas sp. nov., isolated from the cysticercosis algae of Qingdao, China.</title>
        <authorList>
            <person name="Sun X."/>
        </authorList>
    </citation>
    <scope>NUCLEOTIDE SEQUENCE [LARGE SCALE GENOMIC DNA]</scope>
    <source>
        <strain evidence="6 7">SM2066</strain>
    </source>
</reference>
<feature type="signal peptide" evidence="5">
    <location>
        <begin position="1"/>
        <end position="27"/>
    </location>
</feature>
<dbReference type="InterPro" id="IPR018389">
    <property type="entry name" value="DctP_fam"/>
</dbReference>
<accession>A0ABR8P264</accession>
<dbReference type="InterPro" id="IPR038404">
    <property type="entry name" value="TRAP_DctP_sf"/>
</dbReference>
<dbReference type="Pfam" id="PF03480">
    <property type="entry name" value="DctP"/>
    <property type="match status" value="1"/>
</dbReference>
<comment type="subcellular location">
    <subcellularLocation>
        <location evidence="1">Cell envelope</location>
    </subcellularLocation>
</comment>
<dbReference type="Gene3D" id="3.40.190.170">
    <property type="entry name" value="Bacterial extracellular solute-binding protein, family 7"/>
    <property type="match status" value="1"/>
</dbReference>
<organism evidence="6 7">
    <name type="scientific">Marinomonas colpomeniae</name>
    <dbReference type="NCBI Taxonomy" id="2774408"/>
    <lineage>
        <taxon>Bacteria</taxon>
        <taxon>Pseudomonadati</taxon>
        <taxon>Pseudomonadota</taxon>
        <taxon>Gammaproteobacteria</taxon>
        <taxon>Oceanospirillales</taxon>
        <taxon>Oceanospirillaceae</taxon>
        <taxon>Marinomonas</taxon>
    </lineage>
</organism>
<evidence type="ECO:0000313" key="6">
    <source>
        <dbReference type="EMBL" id="MBD5770857.1"/>
    </source>
</evidence>
<keyword evidence="3" id="KW-0813">Transport</keyword>
<dbReference type="NCBIfam" id="NF037995">
    <property type="entry name" value="TRAP_S1"/>
    <property type="match status" value="1"/>
</dbReference>
<dbReference type="PANTHER" id="PTHR33376">
    <property type="match status" value="1"/>
</dbReference>
<evidence type="ECO:0000256" key="5">
    <source>
        <dbReference type="SAM" id="SignalP"/>
    </source>
</evidence>
<feature type="chain" id="PRO_5046895942" evidence="5">
    <location>
        <begin position="28"/>
        <end position="325"/>
    </location>
</feature>
<evidence type="ECO:0000313" key="7">
    <source>
        <dbReference type="Proteomes" id="UP000604161"/>
    </source>
</evidence>
<evidence type="ECO:0000256" key="1">
    <source>
        <dbReference type="ARBA" id="ARBA00004196"/>
    </source>
</evidence>
<dbReference type="SUPFAM" id="SSF53850">
    <property type="entry name" value="Periplasmic binding protein-like II"/>
    <property type="match status" value="1"/>
</dbReference>
<keyword evidence="4 5" id="KW-0732">Signal</keyword>
<proteinExistence type="inferred from homology"/>
<evidence type="ECO:0000256" key="3">
    <source>
        <dbReference type="ARBA" id="ARBA00022448"/>
    </source>
</evidence>
<sequence>MITRSTFITAATTVLAGASIMSTAANATTLKWAHVYEASSPYHEAVLWAADEIKKQTDGRVTINAYPASSLGKESELNEALDFGTVDIIYTGETFARQAYPPIEISAFPFVIRDYTHWKAYRDSALFTEMSEGYEGKTGHDVTAFTYYGARHVTSNTPINTPEDMKNIKIRVPNAPLFLMFPKAVGANPTPLAFSEVYLALQQGLVDAQENPLPTIKFKKFYEVQKYINLTGHMSNSLLTIVSNYSKNKISASDYDKLTAITKQASNKASDQINDAEQNLSAWFVSQGVTVNKVDKEPFKAIMRPYVSSKSNGFTAEQLARIEAL</sequence>
<name>A0ABR8P264_9GAMM</name>
<dbReference type="CDD" id="cd13672">
    <property type="entry name" value="PBP2_TRAP_Siap"/>
    <property type="match status" value="1"/>
</dbReference>
<dbReference type="InterPro" id="IPR004682">
    <property type="entry name" value="TRAP_DctP"/>
</dbReference>
<protein>
    <submittedName>
        <fullName evidence="6">Sialic acid TRAP transporter substrate-binding protein SiaP</fullName>
    </submittedName>
</protein>
<dbReference type="NCBIfam" id="TIGR00787">
    <property type="entry name" value="dctP"/>
    <property type="match status" value="1"/>
</dbReference>
<evidence type="ECO:0000256" key="4">
    <source>
        <dbReference type="ARBA" id="ARBA00022729"/>
    </source>
</evidence>
<dbReference type="Proteomes" id="UP000604161">
    <property type="component" value="Unassembled WGS sequence"/>
</dbReference>
<keyword evidence="7" id="KW-1185">Reference proteome</keyword>
<evidence type="ECO:0000256" key="2">
    <source>
        <dbReference type="ARBA" id="ARBA00009023"/>
    </source>
</evidence>
<dbReference type="PANTHER" id="PTHR33376:SF4">
    <property type="entry name" value="SIALIC ACID-BINDING PERIPLASMIC PROTEIN SIAP"/>
    <property type="match status" value="1"/>
</dbReference>
<comment type="similarity">
    <text evidence="2">Belongs to the bacterial solute-binding protein 7 family.</text>
</comment>
<dbReference type="EMBL" id="JACYFC010000002">
    <property type="protein sequence ID" value="MBD5770857.1"/>
    <property type="molecule type" value="Genomic_DNA"/>
</dbReference>